<keyword evidence="3" id="KW-1185">Reference proteome</keyword>
<evidence type="ECO:0000313" key="3">
    <source>
        <dbReference type="Proteomes" id="UP001221898"/>
    </source>
</evidence>
<feature type="compositionally biased region" description="Polar residues" evidence="1">
    <location>
        <begin position="32"/>
        <end position="48"/>
    </location>
</feature>
<protein>
    <submittedName>
        <fullName evidence="2">Uncharacterized protein</fullName>
    </submittedName>
</protein>
<organism evidence="2 3">
    <name type="scientific">Aldrovandia affinis</name>
    <dbReference type="NCBI Taxonomy" id="143900"/>
    <lineage>
        <taxon>Eukaryota</taxon>
        <taxon>Metazoa</taxon>
        <taxon>Chordata</taxon>
        <taxon>Craniata</taxon>
        <taxon>Vertebrata</taxon>
        <taxon>Euteleostomi</taxon>
        <taxon>Actinopterygii</taxon>
        <taxon>Neopterygii</taxon>
        <taxon>Teleostei</taxon>
        <taxon>Notacanthiformes</taxon>
        <taxon>Halosauridae</taxon>
        <taxon>Aldrovandia</taxon>
    </lineage>
</organism>
<dbReference type="EMBL" id="JAINUG010000119">
    <property type="protein sequence ID" value="KAJ8395076.1"/>
    <property type="molecule type" value="Genomic_DNA"/>
</dbReference>
<accession>A0AAD7S5C5</accession>
<comment type="caution">
    <text evidence="2">The sequence shown here is derived from an EMBL/GenBank/DDBJ whole genome shotgun (WGS) entry which is preliminary data.</text>
</comment>
<reference evidence="2" key="1">
    <citation type="journal article" date="2023" name="Science">
        <title>Genome structures resolve the early diversification of teleost fishes.</title>
        <authorList>
            <person name="Parey E."/>
            <person name="Louis A."/>
            <person name="Montfort J."/>
            <person name="Bouchez O."/>
            <person name="Roques C."/>
            <person name="Iampietro C."/>
            <person name="Lluch J."/>
            <person name="Castinel A."/>
            <person name="Donnadieu C."/>
            <person name="Desvignes T."/>
            <person name="Floi Bucao C."/>
            <person name="Jouanno E."/>
            <person name="Wen M."/>
            <person name="Mejri S."/>
            <person name="Dirks R."/>
            <person name="Jansen H."/>
            <person name="Henkel C."/>
            <person name="Chen W.J."/>
            <person name="Zahm M."/>
            <person name="Cabau C."/>
            <person name="Klopp C."/>
            <person name="Thompson A.W."/>
            <person name="Robinson-Rechavi M."/>
            <person name="Braasch I."/>
            <person name="Lecointre G."/>
            <person name="Bobe J."/>
            <person name="Postlethwait J.H."/>
            <person name="Berthelot C."/>
            <person name="Roest Crollius H."/>
            <person name="Guiguen Y."/>
        </authorList>
    </citation>
    <scope>NUCLEOTIDE SEQUENCE</scope>
    <source>
        <strain evidence="2">NC1722</strain>
    </source>
</reference>
<gene>
    <name evidence="2" type="ORF">AAFF_G00035320</name>
</gene>
<feature type="region of interest" description="Disordered" evidence="1">
    <location>
        <begin position="27"/>
        <end position="61"/>
    </location>
</feature>
<sequence length="137" mass="14381">MLSAGHAGLRDLSPWLLSGARAIDEFPPAGHTATSQTGVQSGETLSSQSERHMRQGSQRQARCSVASPLGAVVGVDYTFERCLLNPGRGAGGAGGWRGDSCGGRGEIVPEAAALRTTCRFREPRCSPTHHVQLITAI</sequence>
<dbReference type="AlphaFoldDB" id="A0AAD7S5C5"/>
<name>A0AAD7S5C5_9TELE</name>
<evidence type="ECO:0000256" key="1">
    <source>
        <dbReference type="SAM" id="MobiDB-lite"/>
    </source>
</evidence>
<evidence type="ECO:0000313" key="2">
    <source>
        <dbReference type="EMBL" id="KAJ8395076.1"/>
    </source>
</evidence>
<dbReference type="Proteomes" id="UP001221898">
    <property type="component" value="Unassembled WGS sequence"/>
</dbReference>
<proteinExistence type="predicted"/>